<accession>A0A8J3TPP5</accession>
<dbReference type="EMBL" id="BOOO01000016">
    <property type="protein sequence ID" value="GII29861.1"/>
    <property type="molecule type" value="Genomic_DNA"/>
</dbReference>
<gene>
    <name evidence="3" type="ORF">Pmi06nite_33030</name>
</gene>
<keyword evidence="2" id="KW-0812">Transmembrane</keyword>
<keyword evidence="2" id="KW-1133">Transmembrane helix</keyword>
<organism evidence="3 4">
    <name type="scientific">Planotetraspora mira</name>
    <dbReference type="NCBI Taxonomy" id="58121"/>
    <lineage>
        <taxon>Bacteria</taxon>
        <taxon>Bacillati</taxon>
        <taxon>Actinomycetota</taxon>
        <taxon>Actinomycetes</taxon>
        <taxon>Streptosporangiales</taxon>
        <taxon>Streptosporangiaceae</taxon>
        <taxon>Planotetraspora</taxon>
    </lineage>
</organism>
<dbReference type="AlphaFoldDB" id="A0A8J3TPP5"/>
<proteinExistence type="predicted"/>
<keyword evidence="2" id="KW-0472">Membrane</keyword>
<evidence type="ECO:0000313" key="3">
    <source>
        <dbReference type="EMBL" id="GII29861.1"/>
    </source>
</evidence>
<dbReference type="Gene3D" id="2.130.10.10">
    <property type="entry name" value="YVTN repeat-like/Quinoprotein amine dehydrogenase"/>
    <property type="match status" value="1"/>
</dbReference>
<name>A0A8J3TPP5_9ACTN</name>
<feature type="region of interest" description="Disordered" evidence="1">
    <location>
        <begin position="72"/>
        <end position="95"/>
    </location>
</feature>
<keyword evidence="4" id="KW-1185">Reference proteome</keyword>
<comment type="caution">
    <text evidence="3">The sequence shown here is derived from an EMBL/GenBank/DDBJ whole genome shotgun (WGS) entry which is preliminary data.</text>
</comment>
<dbReference type="InterPro" id="IPR015943">
    <property type="entry name" value="WD40/YVTN_repeat-like_dom_sf"/>
</dbReference>
<dbReference type="Proteomes" id="UP000650628">
    <property type="component" value="Unassembled WGS sequence"/>
</dbReference>
<evidence type="ECO:0008006" key="5">
    <source>
        <dbReference type="Google" id="ProtNLM"/>
    </source>
</evidence>
<evidence type="ECO:0000256" key="2">
    <source>
        <dbReference type="SAM" id="Phobius"/>
    </source>
</evidence>
<feature type="transmembrane region" description="Helical" evidence="2">
    <location>
        <begin position="27"/>
        <end position="48"/>
    </location>
</feature>
<protein>
    <recommendedName>
        <fullName evidence="5">WD40 repeat domain-containing protein</fullName>
    </recommendedName>
</protein>
<dbReference type="SUPFAM" id="SSF82171">
    <property type="entry name" value="DPP6 N-terminal domain-like"/>
    <property type="match status" value="1"/>
</dbReference>
<evidence type="ECO:0000313" key="4">
    <source>
        <dbReference type="Proteomes" id="UP000650628"/>
    </source>
</evidence>
<sequence length="414" mass="44688">MDEWSREARVPTDLADRALRGRRRGRLGIVTIAAVATAAVIVSVALVVPRLGPREPAATPTRHEVIHLAPAHRPPAKVTSGDDTDGSVLTDMENSPPQKMVAAGRLALSAYWTGTGRDTRNGPDMRGGTWYLLDPATRTYQKTPWAYLNVAPGLRYAAVLEKTLPASRIGVYDTETRRVLAWIPVERPVGGVVWSPDGTRLVATTYDGDPDLPEASTQCPPGGGDRVPGSGSRAPSANRIHTSRTGFYVIDVATATAGDFHAVDPCSAPSSRSRRDFAWSRDGSLLYELGGTGERPELFYDLNGRPHDPGVDYAGQSQAGVSPDGKLLVGEQGPPTSITELATGKVVARHRELPLSAWADDDHLIGRGCAGGCGDKFDDGLVLVSVDGRRAVQLWRHRWDPQSRMWWLTALTLR</sequence>
<evidence type="ECO:0000256" key="1">
    <source>
        <dbReference type="SAM" id="MobiDB-lite"/>
    </source>
</evidence>
<reference evidence="3 4" key="1">
    <citation type="submission" date="2021-01" db="EMBL/GenBank/DDBJ databases">
        <title>Whole genome shotgun sequence of Planotetraspora mira NBRC 15435.</title>
        <authorList>
            <person name="Komaki H."/>
            <person name="Tamura T."/>
        </authorList>
    </citation>
    <scope>NUCLEOTIDE SEQUENCE [LARGE SCALE GENOMIC DNA]</scope>
    <source>
        <strain evidence="3 4">NBRC 15435</strain>
    </source>
</reference>
<feature type="region of interest" description="Disordered" evidence="1">
    <location>
        <begin position="207"/>
        <end position="238"/>
    </location>
</feature>